<accession>A0ABQ4T6N9</accession>
<dbReference type="RefSeq" id="WP_283206524.1">
    <property type="nucleotide sequence ID" value="NZ_BPQV01000005.1"/>
</dbReference>
<comment type="caution">
    <text evidence="2">The sequence shown here is derived from an EMBL/GenBank/DDBJ whole genome shotgun (WGS) entry which is preliminary data.</text>
</comment>
<reference evidence="2" key="1">
    <citation type="journal article" date="2021" name="Front. Microbiol.">
        <title>Comprehensive Comparative Genomics and Phenotyping of Methylobacterium Species.</title>
        <authorList>
            <person name="Alessa O."/>
            <person name="Ogura Y."/>
            <person name="Fujitani Y."/>
            <person name="Takami H."/>
            <person name="Hayashi T."/>
            <person name="Sahin N."/>
            <person name="Tani A."/>
        </authorList>
    </citation>
    <scope>NUCLEOTIDE SEQUENCE</scope>
    <source>
        <strain evidence="2">NBRC 15689</strain>
    </source>
</reference>
<keyword evidence="3" id="KW-1185">Reference proteome</keyword>
<organism evidence="2 3">
    <name type="scientific">Methylobacterium organophilum</name>
    <dbReference type="NCBI Taxonomy" id="410"/>
    <lineage>
        <taxon>Bacteria</taxon>
        <taxon>Pseudomonadati</taxon>
        <taxon>Pseudomonadota</taxon>
        <taxon>Alphaproteobacteria</taxon>
        <taxon>Hyphomicrobiales</taxon>
        <taxon>Methylobacteriaceae</taxon>
        <taxon>Methylobacterium</taxon>
    </lineage>
</organism>
<gene>
    <name evidence="2" type="ORF">LKMONMHP_2155</name>
</gene>
<sequence>MSAQDPRHHAGQRIDTVDQLSSLVLLGLSLAGAVLVVGLDLLLI</sequence>
<keyword evidence="1" id="KW-0812">Transmembrane</keyword>
<evidence type="ECO:0000313" key="2">
    <source>
        <dbReference type="EMBL" id="GJE27297.1"/>
    </source>
</evidence>
<evidence type="ECO:0000313" key="3">
    <source>
        <dbReference type="Proteomes" id="UP001055156"/>
    </source>
</evidence>
<reference evidence="2" key="2">
    <citation type="submission" date="2021-08" db="EMBL/GenBank/DDBJ databases">
        <authorList>
            <person name="Tani A."/>
            <person name="Ola A."/>
            <person name="Ogura Y."/>
            <person name="Katsura K."/>
            <person name="Hayashi T."/>
        </authorList>
    </citation>
    <scope>NUCLEOTIDE SEQUENCE</scope>
    <source>
        <strain evidence="2">NBRC 15689</strain>
    </source>
</reference>
<protein>
    <submittedName>
        <fullName evidence="2">Uncharacterized protein</fullName>
    </submittedName>
</protein>
<feature type="transmembrane region" description="Helical" evidence="1">
    <location>
        <begin position="20"/>
        <end position="43"/>
    </location>
</feature>
<keyword evidence="1" id="KW-0472">Membrane</keyword>
<dbReference type="Proteomes" id="UP001055156">
    <property type="component" value="Unassembled WGS sequence"/>
</dbReference>
<evidence type="ECO:0000256" key="1">
    <source>
        <dbReference type="SAM" id="Phobius"/>
    </source>
</evidence>
<keyword evidence="1" id="KW-1133">Transmembrane helix</keyword>
<proteinExistence type="predicted"/>
<name>A0ABQ4T6N9_METOR</name>
<dbReference type="EMBL" id="BPQV01000005">
    <property type="protein sequence ID" value="GJE27297.1"/>
    <property type="molecule type" value="Genomic_DNA"/>
</dbReference>